<reference evidence="11" key="1">
    <citation type="submission" date="2021-01" db="EMBL/GenBank/DDBJ databases">
        <authorList>
            <person name="Corre E."/>
            <person name="Pelletier E."/>
            <person name="Niang G."/>
            <person name="Scheremetjew M."/>
            <person name="Finn R."/>
            <person name="Kale V."/>
            <person name="Holt S."/>
            <person name="Cochrane G."/>
            <person name="Meng A."/>
            <person name="Brown T."/>
            <person name="Cohen L."/>
        </authorList>
    </citation>
    <scope>NUCLEOTIDE SEQUENCE</scope>
    <source>
        <strain evidence="11">CCMP3107</strain>
    </source>
</reference>
<protein>
    <recommendedName>
        <fullName evidence="6">Translation initiation factor eIF2B subunit delta</fullName>
    </recommendedName>
    <alternativeName>
        <fullName evidence="7">eIF2B GDP-GTP exchange factor subunit delta</fullName>
    </alternativeName>
</protein>
<evidence type="ECO:0000256" key="3">
    <source>
        <dbReference type="ARBA" id="ARBA00022490"/>
    </source>
</evidence>
<dbReference type="EMBL" id="HBIU01045215">
    <property type="protein sequence ID" value="CAE0641529.1"/>
    <property type="molecule type" value="Transcribed_RNA"/>
</dbReference>
<organism evidence="11">
    <name type="scientific">Heterosigma akashiwo</name>
    <name type="common">Chromophytic alga</name>
    <name type="synonym">Heterosigma carterae</name>
    <dbReference type="NCBI Taxonomy" id="2829"/>
    <lineage>
        <taxon>Eukaryota</taxon>
        <taxon>Sar</taxon>
        <taxon>Stramenopiles</taxon>
        <taxon>Ochrophyta</taxon>
        <taxon>Raphidophyceae</taxon>
        <taxon>Chattonellales</taxon>
        <taxon>Chattonellaceae</taxon>
        <taxon>Heterosigma</taxon>
    </lineage>
</organism>
<dbReference type="InterPro" id="IPR000649">
    <property type="entry name" value="IF-2B-related"/>
</dbReference>
<keyword evidence="5" id="KW-0648">Protein biosynthesis</keyword>
<evidence type="ECO:0000256" key="1">
    <source>
        <dbReference type="ARBA" id="ARBA00004514"/>
    </source>
</evidence>
<evidence type="ECO:0000256" key="10">
    <source>
        <dbReference type="SAM" id="MobiDB-lite"/>
    </source>
</evidence>
<dbReference type="InterPro" id="IPR042529">
    <property type="entry name" value="IF_2B-like_C"/>
</dbReference>
<dbReference type="SUPFAM" id="SSF100950">
    <property type="entry name" value="NagB/RpiA/CoA transferase-like"/>
    <property type="match status" value="1"/>
</dbReference>
<dbReference type="GO" id="GO:0003743">
    <property type="term" value="F:translation initiation factor activity"/>
    <property type="evidence" value="ECO:0007669"/>
    <property type="project" value="UniProtKB-KW"/>
</dbReference>
<proteinExistence type="inferred from homology"/>
<dbReference type="GO" id="GO:0005829">
    <property type="term" value="C:cytosol"/>
    <property type="evidence" value="ECO:0007669"/>
    <property type="project" value="UniProtKB-SubCell"/>
</dbReference>
<evidence type="ECO:0000256" key="6">
    <source>
        <dbReference type="ARBA" id="ARBA00044147"/>
    </source>
</evidence>
<evidence type="ECO:0000313" key="11">
    <source>
        <dbReference type="EMBL" id="CAE0641529.1"/>
    </source>
</evidence>
<gene>
    <name evidence="11" type="ORF">HAKA00212_LOCUS20357</name>
</gene>
<evidence type="ECO:0000256" key="4">
    <source>
        <dbReference type="ARBA" id="ARBA00022540"/>
    </source>
</evidence>
<accession>A0A6V1UEP9</accession>
<name>A0A6V1UEP9_HETAK</name>
<evidence type="ECO:0000256" key="9">
    <source>
        <dbReference type="RuleBase" id="RU003814"/>
    </source>
</evidence>
<sequence length="557" mass="60411">MADDPLKLKKLESFLDKGGSPQALPIKDESEIVGWSPHTSVKKNVQDGMANLSLGPTAEEGLETKSKKKGKLPRKSNSTSQAGEGASNDAKELSKAERKALFEKERAAKGGNLPKKEKLSKAERRALQEKQRAAKEATKKEGGEKKACDSLAGNKSGQSQGSRNQKEDAANKTSSSGTERKRRGSVDNMGDVSAGVEASAEQDEQSDSNVVELFAHLPQFVPASQVSILAKKAPIHPAIHALGLKYAMGSIRGSNGRCIAMLEAFKEFVMDYRTPGDKALSWDLDKRLRPQIQFLIDIRPLSISMGNAIKYVRHVVAKVPPDQPEAEAKEGICDAMDAFIQERIVFAGKAIADYAALKVADGDVILTYGRSEAMSNVVEELLLGCRRQGRRFRVIVADARPDLEGRATVQRLSRAGVPCTYVLLPSLAYVMPEVTKVFLGAAALLSNGAVGARVGTANVAMTAHRMKKPVMICCETYKFCDKVSLDSICSNELGDPEALATTPALKDWGKLPKLKVLNLLFDLTPIEYVSMVITEVGMIPPTSAPVLLREYRKEFEG</sequence>
<evidence type="ECO:0000256" key="7">
    <source>
        <dbReference type="ARBA" id="ARBA00044356"/>
    </source>
</evidence>
<keyword evidence="3" id="KW-0963">Cytoplasm</keyword>
<dbReference type="PANTHER" id="PTHR10233:SF14">
    <property type="entry name" value="TRANSLATION INITIATION FACTOR EIF-2B SUBUNIT DELTA"/>
    <property type="match status" value="1"/>
</dbReference>
<evidence type="ECO:0000256" key="5">
    <source>
        <dbReference type="ARBA" id="ARBA00022917"/>
    </source>
</evidence>
<feature type="region of interest" description="Disordered" evidence="10">
    <location>
        <begin position="37"/>
        <end position="203"/>
    </location>
</feature>
<feature type="compositionally biased region" description="Basic and acidic residues" evidence="10">
    <location>
        <begin position="89"/>
        <end position="148"/>
    </location>
</feature>
<dbReference type="InterPro" id="IPR037171">
    <property type="entry name" value="NagB/RpiA_transferase-like"/>
</dbReference>
<evidence type="ECO:0000256" key="2">
    <source>
        <dbReference type="ARBA" id="ARBA00007251"/>
    </source>
</evidence>
<dbReference type="PANTHER" id="PTHR10233">
    <property type="entry name" value="TRANSLATION INITIATION FACTOR EIF-2B"/>
    <property type="match status" value="1"/>
</dbReference>
<comment type="subunit">
    <text evidence="8">Component of the translation initiation factor 2B (eIF2B) complex which is a heterodecamer of two sets of five different subunits: alpha, beta, gamma, delta and epsilon. Subunits alpha, beta and delta comprise a regulatory subcomplex and subunits epsilon and gamma comprise a catalytic subcomplex. Within the complex, the hexameric regulatory complex resides at the center, with the two heterodimeric catalytic subcomplexes bound on opposite sides.</text>
</comment>
<comment type="similarity">
    <text evidence="2 9">Belongs to the eIF-2B alpha/beta/delta subunits family.</text>
</comment>
<dbReference type="AlphaFoldDB" id="A0A6V1UEP9"/>
<comment type="subcellular location">
    <subcellularLocation>
        <location evidence="1">Cytoplasm</location>
        <location evidence="1">Cytosol</location>
    </subcellularLocation>
</comment>
<dbReference type="Pfam" id="PF01008">
    <property type="entry name" value="IF-2B"/>
    <property type="match status" value="1"/>
</dbReference>
<dbReference type="Gene3D" id="3.40.50.10470">
    <property type="entry name" value="Translation initiation factor eif-2b, domain 2"/>
    <property type="match status" value="1"/>
</dbReference>
<feature type="compositionally biased region" description="Polar residues" evidence="10">
    <location>
        <begin position="153"/>
        <end position="163"/>
    </location>
</feature>
<evidence type="ECO:0000256" key="8">
    <source>
        <dbReference type="ARBA" id="ARBA00046432"/>
    </source>
</evidence>
<keyword evidence="4" id="KW-0396">Initiation factor</keyword>